<evidence type="ECO:0000313" key="1">
    <source>
        <dbReference type="EMBL" id="KAF5100084.1"/>
    </source>
</evidence>
<organism evidence="1 2">
    <name type="scientific">Geotrichum galactomycetum</name>
    <dbReference type="NCBI Taxonomy" id="27317"/>
    <lineage>
        <taxon>Eukaryota</taxon>
        <taxon>Fungi</taxon>
        <taxon>Dikarya</taxon>
        <taxon>Ascomycota</taxon>
        <taxon>Saccharomycotina</taxon>
        <taxon>Dipodascomycetes</taxon>
        <taxon>Dipodascales</taxon>
        <taxon>Dipodascaceae</taxon>
        <taxon>Geotrichum</taxon>
    </lineage>
</organism>
<comment type="caution">
    <text evidence="1">The sequence shown here is derived from an EMBL/GenBank/DDBJ whole genome shotgun (WGS) entry which is preliminary data.</text>
</comment>
<dbReference type="EMBL" id="QVQA01000026">
    <property type="protein sequence ID" value="KAF5100084.1"/>
    <property type="molecule type" value="Genomic_DNA"/>
</dbReference>
<reference evidence="1 2" key="1">
    <citation type="journal article" date="2020" name="Front. Microbiol.">
        <title>Phenotypic and Genetic Characterization of the Cheese Ripening Yeast Geotrichum candidum.</title>
        <authorList>
            <person name="Perkins V."/>
            <person name="Vignola S."/>
            <person name="Lessard M.H."/>
            <person name="Plante P.L."/>
            <person name="Corbeil J."/>
            <person name="Dugat-Bony E."/>
            <person name="Frenette M."/>
            <person name="Labrie S."/>
        </authorList>
    </citation>
    <scope>NUCLEOTIDE SEQUENCE [LARGE SCALE GENOMIC DNA]</scope>
    <source>
        <strain evidence="1 2">LMA-1147</strain>
    </source>
</reference>
<proteinExistence type="predicted"/>
<name>A0ACB6V784_9ASCO</name>
<accession>A0ACB6V784</accession>
<evidence type="ECO:0000313" key="2">
    <source>
        <dbReference type="Proteomes" id="UP000744676"/>
    </source>
</evidence>
<sequence length="1159" mass="129346">MAHSSAKKSKGKQISSSPSSAGSAWAEATASHTNDDRNKSKSSSESDLLKRKYGGVIGRRYDGRGKLIPARALTMTGNGSNSNNSGRKKDSHITKKRKTEEQVPKEQSPEAGTEPPELPEIVVDDDDDDDEDSDEDWEEVDLNDRQTQLINEIKNTIENENTTDDALTAQENLEAITISLDQENENTIKSKRGKRTTNPLTKEERHERVLVHQIQLIMLLTHVSIRNKYCSDFELRKFYRKLIPRRILEELHPQSAALSSNQTNVNLSQMVLTRKLLDGLRHLMEVWRGQFKVRSTCSLTMTSWTDIYRRDRKIESKIDKEKFVKMLKKFKGSRDLGAQGFCAILRAADIDARLVCSLQPLDFTSHTPIGKLEDDNEDENTNEELPEPSDFPVFWVEVWDPYAQKWIAVDPMVQGIVEPASIHRKSKLEPPLSDKTNMMRYVVSFTADGAIRDVTRRYSYYFNAKTRKKRISNTPEGAVWYNDLLSDISKRDNILFKTELDTLEDAEMELRNQAEEIPSSIQDFKGHPIYVLERHLRQNEVLDPCEPCGYLAIKKAGFKKKKNKATGAIVSTAPLEKIYKRSNVKFVRSARGWYQMGRVLKPGAQPKKHVIRKKTPANTSFTSRTNRKTDEDDNDNAYDYDNYLEEEDESTGLYSLEQTDLYVPPPIVDGKVTRNAYGNIDVYVPSMIPEGAVLLRYPHIAIAAKMVGIDYANAVTGFDFGSKGGKKGGGRGSAAARIDGIVIAKEYEEAVRLVYEQMTQEQEEEDRELAIAKALIMWRRYVTALRIKARLERDHGKVQEKSEQQPKIASVHEHEDSENFINVEENAVGIAPKESGGFHSDDTKEAGGFVTDNNHGGDYANEGSFVADTEAAGGFVSVESDHNYDNAGGGFFTDDMDAGGGFVPEEDLGGGFVAEGTIMETDISGDPAAETNDVSDAFQKKEYDEDAGGFVGSNEPEDTQFINNSTTGIAEPGTLDSHQPKDVVMITDSEDENSATQMVDSVPPAPAPVESSLKLQRQTRARLRAFVPQKYEVVVASDVNPEDSLEERILKASQHSLAAISQPLSSSANTQTDSKTDYGASVDATTVTLVEDSQNFAAKEDVIDVDDDNNQSNKTLDTVLEPEASKADDQDIVAISDDGDFFPESMSESELYNEYDEEE</sequence>
<keyword evidence="2" id="KW-1185">Reference proteome</keyword>
<dbReference type="Proteomes" id="UP000744676">
    <property type="component" value="Unassembled WGS sequence"/>
</dbReference>
<gene>
    <name evidence="1" type="ORF">D0Z00_001421</name>
</gene>
<protein>
    <submittedName>
        <fullName evidence="1">Uncharacterized protein</fullName>
    </submittedName>
</protein>